<dbReference type="EMBL" id="EQ973790">
    <property type="protein sequence ID" value="EEF47277.1"/>
    <property type="molecule type" value="Genomic_DNA"/>
</dbReference>
<proteinExistence type="predicted"/>
<name>B9RNF4_RICCO</name>
<evidence type="ECO:0000313" key="1">
    <source>
        <dbReference type="EMBL" id="EEF47277.1"/>
    </source>
</evidence>
<dbReference type="AlphaFoldDB" id="B9RNF4"/>
<dbReference type="InParanoid" id="B9RNF4"/>
<keyword evidence="2" id="KW-1185">Reference proteome</keyword>
<accession>B9RNF4</accession>
<dbReference type="Proteomes" id="UP000008311">
    <property type="component" value="Unassembled WGS sequence"/>
</dbReference>
<reference evidence="2" key="1">
    <citation type="journal article" date="2010" name="Nat. Biotechnol.">
        <title>Draft genome sequence of the oilseed species Ricinus communis.</title>
        <authorList>
            <person name="Chan A.P."/>
            <person name="Crabtree J."/>
            <person name="Zhao Q."/>
            <person name="Lorenzi H."/>
            <person name="Orvis J."/>
            <person name="Puiu D."/>
            <person name="Melake-Berhan A."/>
            <person name="Jones K.M."/>
            <person name="Redman J."/>
            <person name="Chen G."/>
            <person name="Cahoon E.B."/>
            <person name="Gedil M."/>
            <person name="Stanke M."/>
            <person name="Haas B.J."/>
            <person name="Wortman J.R."/>
            <person name="Fraser-Liggett C.M."/>
            <person name="Ravel J."/>
            <person name="Rabinowicz P.D."/>
        </authorList>
    </citation>
    <scope>NUCLEOTIDE SEQUENCE [LARGE SCALE GENOMIC DNA]</scope>
    <source>
        <strain evidence="2">cv. Hale</strain>
    </source>
</reference>
<sequence>MAGTQWKFPASVSIGVIWREWCYPVYLRTKKRYCQKSHFNSPKLHEPVPKVRTLIRWARTKNVQAQ</sequence>
<protein>
    <submittedName>
        <fullName evidence="1">Uncharacterized protein</fullName>
    </submittedName>
</protein>
<organism evidence="1 2">
    <name type="scientific">Ricinus communis</name>
    <name type="common">Castor bean</name>
    <dbReference type="NCBI Taxonomy" id="3988"/>
    <lineage>
        <taxon>Eukaryota</taxon>
        <taxon>Viridiplantae</taxon>
        <taxon>Streptophyta</taxon>
        <taxon>Embryophyta</taxon>
        <taxon>Tracheophyta</taxon>
        <taxon>Spermatophyta</taxon>
        <taxon>Magnoliopsida</taxon>
        <taxon>eudicotyledons</taxon>
        <taxon>Gunneridae</taxon>
        <taxon>Pentapetalae</taxon>
        <taxon>rosids</taxon>
        <taxon>fabids</taxon>
        <taxon>Malpighiales</taxon>
        <taxon>Euphorbiaceae</taxon>
        <taxon>Acalyphoideae</taxon>
        <taxon>Acalypheae</taxon>
        <taxon>Ricinus</taxon>
    </lineage>
</organism>
<evidence type="ECO:0000313" key="2">
    <source>
        <dbReference type="Proteomes" id="UP000008311"/>
    </source>
</evidence>
<gene>
    <name evidence="1" type="ORF">RCOM_1347360</name>
</gene>